<feature type="signal peptide" evidence="5">
    <location>
        <begin position="1"/>
        <end position="21"/>
    </location>
</feature>
<evidence type="ECO:0000313" key="8">
    <source>
        <dbReference type="Proteomes" id="UP000001917"/>
    </source>
</evidence>
<dbReference type="STRING" id="521098.Aaci_2510"/>
<dbReference type="GO" id="GO:0015833">
    <property type="term" value="P:peptide transport"/>
    <property type="evidence" value="ECO:0007669"/>
    <property type="project" value="TreeGrafter"/>
</dbReference>
<gene>
    <name evidence="7" type="ordered locus">Aaci_2510</name>
</gene>
<evidence type="ECO:0000256" key="2">
    <source>
        <dbReference type="ARBA" id="ARBA00005695"/>
    </source>
</evidence>
<evidence type="ECO:0000256" key="5">
    <source>
        <dbReference type="SAM" id="SignalP"/>
    </source>
</evidence>
<dbReference type="PANTHER" id="PTHR30290:SF9">
    <property type="entry name" value="OLIGOPEPTIDE-BINDING PROTEIN APPA"/>
    <property type="match status" value="1"/>
</dbReference>
<dbReference type="Gene3D" id="3.40.190.10">
    <property type="entry name" value="Periplasmic binding protein-like II"/>
    <property type="match status" value="1"/>
</dbReference>
<dbReference type="PANTHER" id="PTHR30290">
    <property type="entry name" value="PERIPLASMIC BINDING COMPONENT OF ABC TRANSPORTER"/>
    <property type="match status" value="1"/>
</dbReference>
<dbReference type="InterPro" id="IPR023765">
    <property type="entry name" value="SBP_5_CS"/>
</dbReference>
<dbReference type="AlphaFoldDB" id="C8WSN0"/>
<name>C8WSN0_ALIAD</name>
<sequence>MKNRWKVAAALGSVAASMALVAPNLTTQAKTLPPLVVCTSPQGTYADNFNPFASGNLAGTFGNVYESLFYFDAVSGHTFDLLGTSFHFTNGNRTLVVNLRHNVKWTDGMPFTAKDVVFTFQQLKKYPDADANGVWQQLQSVQANGNYEVVFTFKTPNVPFAEQYVLGSTPIVPEHQWAALGDPAKAHITWDKAIGTGPFIVSYFSPQDYKFKANPNYYLGAPKVPELDYPAFTSNQSADLALAEGQVQYGNLDIPNVQKTYVDVNPHNHYYFPPDNIVELYPNLSNPLLAIPNVREAISLAIDRQKLSVIGETGYEGVANPISLPLPNYKSWLDPTLPSSYLHFPPVNDAKAEQLLQAAGFKKDKNGIYAKDGKELSFNLEVVSGWSDWDEDCLLIQQDLAKIGIKVNIEQVTFGTYYSNIAPTASAHGVIPGKYDLAISWTNEGPTPYLQYYDLLDSNGSFNVEGFHDPQVDKLLNAFAQTTDLAEQKKIMYQIERIAAEKMPVIPLLVGAYWYEYNDSNYTGWPTKENLWITPGPANTQSAAIVMQHLQPVH</sequence>
<dbReference type="EMBL" id="CP001727">
    <property type="protein sequence ID" value="ACV59515.1"/>
    <property type="molecule type" value="Genomic_DNA"/>
</dbReference>
<keyword evidence="8" id="KW-1185">Reference proteome</keyword>
<dbReference type="InterPro" id="IPR030678">
    <property type="entry name" value="Peptide/Ni-bd"/>
</dbReference>
<dbReference type="Pfam" id="PF00496">
    <property type="entry name" value="SBP_bac_5"/>
    <property type="match status" value="1"/>
</dbReference>
<comment type="subcellular location">
    <subcellularLocation>
        <location evidence="1">Cell membrane</location>
        <topology evidence="1">Lipid-anchor</topology>
    </subcellularLocation>
</comment>
<dbReference type="GO" id="GO:0043190">
    <property type="term" value="C:ATP-binding cassette (ABC) transporter complex"/>
    <property type="evidence" value="ECO:0007669"/>
    <property type="project" value="InterPro"/>
</dbReference>
<dbReference type="CDD" id="cd08509">
    <property type="entry name" value="PBP2_TmCBP_oligosaccharides_like"/>
    <property type="match status" value="1"/>
</dbReference>
<dbReference type="SUPFAM" id="SSF53850">
    <property type="entry name" value="Periplasmic binding protein-like II"/>
    <property type="match status" value="1"/>
</dbReference>
<dbReference type="PIRSF" id="PIRSF002741">
    <property type="entry name" value="MppA"/>
    <property type="match status" value="1"/>
</dbReference>
<evidence type="ECO:0000259" key="6">
    <source>
        <dbReference type="Pfam" id="PF00496"/>
    </source>
</evidence>
<dbReference type="RefSeq" id="WP_012811756.1">
    <property type="nucleotide sequence ID" value="NC_013205.1"/>
</dbReference>
<dbReference type="eggNOG" id="COG0747">
    <property type="taxonomic scope" value="Bacteria"/>
</dbReference>
<dbReference type="HOGENOM" id="CLU_017028_8_3_9"/>
<evidence type="ECO:0000256" key="4">
    <source>
        <dbReference type="ARBA" id="ARBA00022729"/>
    </source>
</evidence>
<protein>
    <submittedName>
        <fullName evidence="7">Extracellular solute-binding protein family 5</fullName>
    </submittedName>
</protein>
<dbReference type="Gene3D" id="3.10.105.10">
    <property type="entry name" value="Dipeptide-binding Protein, Domain 3"/>
    <property type="match status" value="1"/>
</dbReference>
<evidence type="ECO:0000256" key="1">
    <source>
        <dbReference type="ARBA" id="ARBA00004193"/>
    </source>
</evidence>
<keyword evidence="3" id="KW-0813">Transport</keyword>
<keyword evidence="4 5" id="KW-0732">Signal</keyword>
<comment type="similarity">
    <text evidence="2">Belongs to the bacterial solute-binding protein 5 family.</text>
</comment>
<reference evidence="7 8" key="2">
    <citation type="journal article" date="2010" name="Stand. Genomic Sci.">
        <title>Complete genome sequence of Alicyclobacillus acidocaldarius type strain (104-IA).</title>
        <authorList>
            <person name="Mavromatis K."/>
            <person name="Sikorski J."/>
            <person name="Lapidus A."/>
            <person name="Glavina Del Rio T."/>
            <person name="Copeland A."/>
            <person name="Tice H."/>
            <person name="Cheng J.F."/>
            <person name="Lucas S."/>
            <person name="Chen F."/>
            <person name="Nolan M."/>
            <person name="Bruce D."/>
            <person name="Goodwin L."/>
            <person name="Pitluck S."/>
            <person name="Ivanova N."/>
            <person name="Ovchinnikova G."/>
            <person name="Pati A."/>
            <person name="Chen A."/>
            <person name="Palaniappan K."/>
            <person name="Land M."/>
            <person name="Hauser L."/>
            <person name="Chang Y.J."/>
            <person name="Jeffries C.D."/>
            <person name="Chain P."/>
            <person name="Meincke L."/>
            <person name="Sims D."/>
            <person name="Chertkov O."/>
            <person name="Han C."/>
            <person name="Brettin T."/>
            <person name="Detter J.C."/>
            <person name="Wahrenburg C."/>
            <person name="Rohde M."/>
            <person name="Pukall R."/>
            <person name="Goker M."/>
            <person name="Bristow J."/>
            <person name="Eisen J.A."/>
            <person name="Markowitz V."/>
            <person name="Hugenholtz P."/>
            <person name="Klenk H.P."/>
            <person name="Kyrpides N.C."/>
        </authorList>
    </citation>
    <scope>NUCLEOTIDE SEQUENCE [LARGE SCALE GENOMIC DNA]</scope>
    <source>
        <strain evidence="8">ATCC 27009 / DSM 446 / BCRC 14685 / JCM 5260 / KCTC 1825 / NBRC 15652 / NCIMB 11725 / NRRL B-14509 / 104-IA</strain>
    </source>
</reference>
<evidence type="ECO:0000256" key="3">
    <source>
        <dbReference type="ARBA" id="ARBA00022448"/>
    </source>
</evidence>
<dbReference type="KEGG" id="aac:Aaci_2510"/>
<dbReference type="InterPro" id="IPR039424">
    <property type="entry name" value="SBP_5"/>
</dbReference>
<dbReference type="GO" id="GO:1904680">
    <property type="term" value="F:peptide transmembrane transporter activity"/>
    <property type="evidence" value="ECO:0007669"/>
    <property type="project" value="TreeGrafter"/>
</dbReference>
<dbReference type="PROSITE" id="PS01040">
    <property type="entry name" value="SBP_BACTERIAL_5"/>
    <property type="match status" value="1"/>
</dbReference>
<reference evidence="8" key="1">
    <citation type="submission" date="2009-09" db="EMBL/GenBank/DDBJ databases">
        <title>The complete chromosome of Alicyclobacillus acidocaldarius subsp. acidocaldarius DSM 446.</title>
        <authorList>
            <consortium name="US DOE Joint Genome Institute (JGI-PGF)"/>
            <person name="Lucas S."/>
            <person name="Copeland A."/>
            <person name="Lapidus A."/>
            <person name="Glavina del Rio T."/>
            <person name="Dalin E."/>
            <person name="Tice H."/>
            <person name="Bruce D."/>
            <person name="Goodwin L."/>
            <person name="Pitluck S."/>
            <person name="Kyrpides N."/>
            <person name="Mavromatis K."/>
            <person name="Ivanova N."/>
            <person name="Ovchinnikova G."/>
            <person name="Chertkov O."/>
            <person name="Sims D."/>
            <person name="Brettin T."/>
            <person name="Detter J.C."/>
            <person name="Han C."/>
            <person name="Larimer F."/>
            <person name="Land M."/>
            <person name="Hauser L."/>
            <person name="Markowitz V."/>
            <person name="Cheng J.-F."/>
            <person name="Hugenholtz P."/>
            <person name="Woyke T."/>
            <person name="Wu D."/>
            <person name="Pukall R."/>
            <person name="Klenk H.-P."/>
            <person name="Eisen J.A."/>
        </authorList>
    </citation>
    <scope>NUCLEOTIDE SEQUENCE [LARGE SCALE GENOMIC DNA]</scope>
    <source>
        <strain evidence="8">ATCC 27009 / DSM 446 / BCRC 14685 / JCM 5260 / KCTC 1825 / NBRC 15652 / NCIMB 11725 / NRRL B-14509 / 104-IA</strain>
    </source>
</reference>
<dbReference type="Proteomes" id="UP000001917">
    <property type="component" value="Chromosome"/>
</dbReference>
<dbReference type="InterPro" id="IPR000914">
    <property type="entry name" value="SBP_5_dom"/>
</dbReference>
<accession>C8WSN0</accession>
<proteinExistence type="inferred from homology"/>
<feature type="domain" description="Solute-binding protein family 5" evidence="6">
    <location>
        <begin position="87"/>
        <end position="459"/>
    </location>
</feature>
<dbReference type="GO" id="GO:0042597">
    <property type="term" value="C:periplasmic space"/>
    <property type="evidence" value="ECO:0007669"/>
    <property type="project" value="UniProtKB-ARBA"/>
</dbReference>
<dbReference type="Gene3D" id="3.90.76.10">
    <property type="entry name" value="Dipeptide-binding Protein, Domain 1"/>
    <property type="match status" value="1"/>
</dbReference>
<organism evidence="7 8">
    <name type="scientific">Alicyclobacillus acidocaldarius subsp. acidocaldarius (strain ATCC 27009 / DSM 446 / BCRC 14685 / JCM 5260 / KCTC 1825 / NBRC 15652 / NCIMB 11725 / NRRL B-14509 / 104-IA)</name>
    <name type="common">Bacillus acidocaldarius</name>
    <dbReference type="NCBI Taxonomy" id="521098"/>
    <lineage>
        <taxon>Bacteria</taxon>
        <taxon>Bacillati</taxon>
        <taxon>Bacillota</taxon>
        <taxon>Bacilli</taxon>
        <taxon>Bacillales</taxon>
        <taxon>Alicyclobacillaceae</taxon>
        <taxon>Alicyclobacillus</taxon>
    </lineage>
</organism>
<evidence type="ECO:0000313" key="7">
    <source>
        <dbReference type="EMBL" id="ACV59515.1"/>
    </source>
</evidence>
<feature type="chain" id="PRO_5039725602" evidence="5">
    <location>
        <begin position="22"/>
        <end position="554"/>
    </location>
</feature>